<dbReference type="EMBL" id="OU015568">
    <property type="protein sequence ID" value="CAG5078886.1"/>
    <property type="molecule type" value="Genomic_DNA"/>
</dbReference>
<feature type="compositionally biased region" description="Basic and acidic residues" evidence="1">
    <location>
        <begin position="1"/>
        <end position="13"/>
    </location>
</feature>
<proteinExistence type="predicted"/>
<feature type="region of interest" description="Disordered" evidence="1">
    <location>
        <begin position="108"/>
        <end position="182"/>
    </location>
</feature>
<feature type="compositionally biased region" description="Basic and acidic residues" evidence="1">
    <location>
        <begin position="127"/>
        <end position="153"/>
    </location>
</feature>
<gene>
    <name evidence="2" type="ORF">OKIOD_LOCUS671</name>
</gene>
<sequence>MNVEENSVRKLNTEVEDDKDERTKTPIKELPFPSISEISFSEVSSEATVVPETNKKVDDHESDKLKIMAENIEKLWITITDNQKDRIDMKHEMEKLKKKVESFEKTNDDLKNQVENQKLTINSLDEQIEKKGERERAMNKDMEQKKETSDKGKTTSSPIKMIKKRIKRMSESSTTSMSSEQNVGGVICAKSPEKNSAPKVPALFGAFAS</sequence>
<dbReference type="Proteomes" id="UP001158576">
    <property type="component" value="Chromosome PAR"/>
</dbReference>
<feature type="region of interest" description="Disordered" evidence="1">
    <location>
        <begin position="1"/>
        <end position="29"/>
    </location>
</feature>
<evidence type="ECO:0000256" key="1">
    <source>
        <dbReference type="SAM" id="MobiDB-lite"/>
    </source>
</evidence>
<organism evidence="2 3">
    <name type="scientific">Oikopleura dioica</name>
    <name type="common">Tunicate</name>
    <dbReference type="NCBI Taxonomy" id="34765"/>
    <lineage>
        <taxon>Eukaryota</taxon>
        <taxon>Metazoa</taxon>
        <taxon>Chordata</taxon>
        <taxon>Tunicata</taxon>
        <taxon>Appendicularia</taxon>
        <taxon>Copelata</taxon>
        <taxon>Oikopleuridae</taxon>
        <taxon>Oikopleura</taxon>
    </lineage>
</organism>
<feature type="compositionally biased region" description="Polar residues" evidence="1">
    <location>
        <begin position="113"/>
        <end position="125"/>
    </location>
</feature>
<evidence type="ECO:0000313" key="2">
    <source>
        <dbReference type="EMBL" id="CAG5078886.1"/>
    </source>
</evidence>
<name>A0ABN7RMG5_OIKDI</name>
<evidence type="ECO:0000313" key="3">
    <source>
        <dbReference type="Proteomes" id="UP001158576"/>
    </source>
</evidence>
<accession>A0ABN7RMG5</accession>
<reference evidence="2 3" key="1">
    <citation type="submission" date="2021-04" db="EMBL/GenBank/DDBJ databases">
        <authorList>
            <person name="Bliznina A."/>
        </authorList>
    </citation>
    <scope>NUCLEOTIDE SEQUENCE [LARGE SCALE GENOMIC DNA]</scope>
</reference>
<protein>
    <submittedName>
        <fullName evidence="2">Oidioi.mRNA.OKI2018_I69.PAR.g9113.t1.cds</fullName>
    </submittedName>
</protein>
<feature type="compositionally biased region" description="Low complexity" evidence="1">
    <location>
        <begin position="171"/>
        <end position="180"/>
    </location>
</feature>
<keyword evidence="3" id="KW-1185">Reference proteome</keyword>